<evidence type="ECO:0000256" key="1">
    <source>
        <dbReference type="SAM" id="MobiDB-lite"/>
    </source>
</evidence>
<dbReference type="Proteomes" id="UP000037269">
    <property type="component" value="Unassembled WGS sequence"/>
</dbReference>
<evidence type="ECO:0000256" key="3">
    <source>
        <dbReference type="SAM" id="SignalP"/>
    </source>
</evidence>
<keyword evidence="6" id="KW-1185">Reference proteome</keyword>
<feature type="transmembrane region" description="Helical" evidence="2">
    <location>
        <begin position="113"/>
        <end position="137"/>
    </location>
</feature>
<keyword evidence="2" id="KW-1133">Transmembrane helix</keyword>
<feature type="compositionally biased region" description="Gly residues" evidence="1">
    <location>
        <begin position="53"/>
        <end position="62"/>
    </location>
</feature>
<evidence type="ECO:0008006" key="8">
    <source>
        <dbReference type="Google" id="ProtNLM"/>
    </source>
</evidence>
<keyword evidence="2" id="KW-0812">Transmembrane</keyword>
<dbReference type="EMBL" id="FNED01000013">
    <property type="protein sequence ID" value="SDJ17106.1"/>
    <property type="molecule type" value="Genomic_DNA"/>
</dbReference>
<gene>
    <name evidence="4" type="ORF">AF333_10980</name>
    <name evidence="5" type="ORF">SAMN04487909_11321</name>
</gene>
<keyword evidence="3" id="KW-0732">Signal</keyword>
<reference evidence="4 6" key="1">
    <citation type="submission" date="2015-07" db="EMBL/GenBank/DDBJ databases">
        <title>Fjat-14205 dsm 2895.</title>
        <authorList>
            <person name="Liu B."/>
            <person name="Wang J."/>
            <person name="Zhu Y."/>
            <person name="Liu G."/>
            <person name="Chen Q."/>
            <person name="Chen Z."/>
            <person name="Lan J."/>
            <person name="Che J."/>
            <person name="Ge C."/>
            <person name="Shi H."/>
            <person name="Pan Z."/>
            <person name="Liu X."/>
        </authorList>
    </citation>
    <scope>NUCLEOTIDE SEQUENCE [LARGE SCALE GENOMIC DNA]</scope>
    <source>
        <strain evidence="4 6">DSM 2895</strain>
    </source>
</reference>
<dbReference type="STRING" id="47500.AF333_10980"/>
<dbReference type="PATRIC" id="fig|47500.12.peg.6368"/>
<sequence>MKRLIFSLLATYTITIPLLTSCSTSAMPNQTEQHNSNVQSQPPIESKTEITRGGRGGRGGVGITPRRPADGGYRSRYEAPATRPTPSPGIGRGLWAFGLGALFGSILHPFSGVYGFGFSFIGLLFWALILFVIYKYFRRFFSRTKT</sequence>
<dbReference type="RefSeq" id="WP_043064532.1">
    <property type="nucleotide sequence ID" value="NZ_BJOA01000185.1"/>
</dbReference>
<dbReference type="AlphaFoldDB" id="A0A0D1WIE1"/>
<dbReference type="EMBL" id="LGUG01000004">
    <property type="protein sequence ID" value="KON95929.1"/>
    <property type="molecule type" value="Genomic_DNA"/>
</dbReference>
<feature type="chain" id="PRO_5010414698" description="Lipoprotein" evidence="3">
    <location>
        <begin position="27"/>
        <end position="146"/>
    </location>
</feature>
<name>A0A0D1WIE1_ANEMI</name>
<evidence type="ECO:0000256" key="2">
    <source>
        <dbReference type="SAM" id="Phobius"/>
    </source>
</evidence>
<keyword evidence="2" id="KW-0472">Membrane</keyword>
<evidence type="ECO:0000313" key="4">
    <source>
        <dbReference type="EMBL" id="KON95929.1"/>
    </source>
</evidence>
<evidence type="ECO:0000313" key="7">
    <source>
        <dbReference type="Proteomes" id="UP000182836"/>
    </source>
</evidence>
<accession>A0A0D1WIE1</accession>
<evidence type="ECO:0000313" key="5">
    <source>
        <dbReference type="EMBL" id="SDJ17106.1"/>
    </source>
</evidence>
<feature type="compositionally biased region" description="Polar residues" evidence="1">
    <location>
        <begin position="27"/>
        <end position="43"/>
    </location>
</feature>
<dbReference type="Proteomes" id="UP000182836">
    <property type="component" value="Unassembled WGS sequence"/>
</dbReference>
<protein>
    <recommendedName>
        <fullName evidence="8">Lipoprotein</fullName>
    </recommendedName>
</protein>
<feature type="compositionally biased region" description="Basic and acidic residues" evidence="1">
    <location>
        <begin position="67"/>
        <end position="77"/>
    </location>
</feature>
<feature type="signal peptide" evidence="3">
    <location>
        <begin position="1"/>
        <end position="26"/>
    </location>
</feature>
<reference evidence="5 7" key="2">
    <citation type="submission" date="2016-10" db="EMBL/GenBank/DDBJ databases">
        <authorList>
            <person name="de Groot N.N."/>
        </authorList>
    </citation>
    <scope>NUCLEOTIDE SEQUENCE [LARGE SCALE GENOMIC DNA]</scope>
    <source>
        <strain evidence="5 7">DSM 2895</strain>
    </source>
</reference>
<organism evidence="4 6">
    <name type="scientific">Aneurinibacillus migulanus</name>
    <name type="common">Bacillus migulanus</name>
    <dbReference type="NCBI Taxonomy" id="47500"/>
    <lineage>
        <taxon>Bacteria</taxon>
        <taxon>Bacillati</taxon>
        <taxon>Bacillota</taxon>
        <taxon>Bacilli</taxon>
        <taxon>Bacillales</taxon>
        <taxon>Paenibacillaceae</taxon>
        <taxon>Aneurinibacillus group</taxon>
        <taxon>Aneurinibacillus</taxon>
    </lineage>
</organism>
<dbReference type="PROSITE" id="PS51257">
    <property type="entry name" value="PROKAR_LIPOPROTEIN"/>
    <property type="match status" value="1"/>
</dbReference>
<evidence type="ECO:0000313" key="6">
    <source>
        <dbReference type="Proteomes" id="UP000037269"/>
    </source>
</evidence>
<proteinExistence type="predicted"/>
<feature type="region of interest" description="Disordered" evidence="1">
    <location>
        <begin position="27"/>
        <end position="85"/>
    </location>
</feature>